<keyword evidence="8" id="KW-0479">Metal-binding</keyword>
<keyword evidence="7" id="KW-0808">Transferase</keyword>
<feature type="domain" description="Transketolase-like pyrimidine-binding" evidence="13">
    <location>
        <begin position="247"/>
        <end position="410"/>
    </location>
</feature>
<evidence type="ECO:0000256" key="9">
    <source>
        <dbReference type="ARBA" id="ARBA00022842"/>
    </source>
</evidence>
<evidence type="ECO:0000256" key="11">
    <source>
        <dbReference type="ARBA" id="ARBA00023052"/>
    </source>
</evidence>
<dbReference type="InterPro" id="IPR005477">
    <property type="entry name" value="Dxylulose-5-P_synthase"/>
</dbReference>
<dbReference type="Pfam" id="PF02779">
    <property type="entry name" value="Transket_pyr"/>
    <property type="match status" value="1"/>
</dbReference>
<dbReference type="Gene3D" id="3.40.50.970">
    <property type="match status" value="2"/>
</dbReference>
<dbReference type="EMBL" id="WBVQ01000002">
    <property type="protein sequence ID" value="KAB2816322.1"/>
    <property type="molecule type" value="Genomic_DNA"/>
</dbReference>
<gene>
    <name evidence="14" type="ORF">F8C82_11600</name>
</gene>
<evidence type="ECO:0000259" key="13">
    <source>
        <dbReference type="SMART" id="SM00861"/>
    </source>
</evidence>
<evidence type="ECO:0000256" key="7">
    <source>
        <dbReference type="ARBA" id="ARBA00022679"/>
    </source>
</evidence>
<comment type="cofactor">
    <cofactor evidence="1">
        <name>Mg(2+)</name>
        <dbReference type="ChEBI" id="CHEBI:18420"/>
    </cofactor>
</comment>
<dbReference type="PANTHER" id="PTHR43322:SF5">
    <property type="entry name" value="1-DEOXY-D-XYLULOSE-5-PHOSPHATE SYNTHASE, CHLOROPLASTIC"/>
    <property type="match status" value="1"/>
</dbReference>
<evidence type="ECO:0000256" key="6">
    <source>
        <dbReference type="ARBA" id="ARBA00013150"/>
    </source>
</evidence>
<evidence type="ECO:0000313" key="14">
    <source>
        <dbReference type="EMBL" id="KAB2816322.1"/>
    </source>
</evidence>
<dbReference type="RefSeq" id="WP_151693749.1">
    <property type="nucleotide sequence ID" value="NZ_BMGX01000001.1"/>
</dbReference>
<dbReference type="PANTHER" id="PTHR43322">
    <property type="entry name" value="1-D-DEOXYXYLULOSE 5-PHOSPHATE SYNTHASE-RELATED"/>
    <property type="match status" value="1"/>
</dbReference>
<evidence type="ECO:0000256" key="3">
    <source>
        <dbReference type="ARBA" id="ARBA00004980"/>
    </source>
</evidence>
<dbReference type="UniPathway" id="UPA00064">
    <property type="reaction ID" value="UER00091"/>
</dbReference>
<reference evidence="14 15" key="1">
    <citation type="submission" date="2019-10" db="EMBL/GenBank/DDBJ databases">
        <title>Genome sequence of Phaeocystidibacter marisrubri JCM30614 (type strain).</title>
        <authorList>
            <person name="Bowman J.P."/>
        </authorList>
    </citation>
    <scope>NUCLEOTIDE SEQUENCE [LARGE SCALE GENOMIC DNA]</scope>
    <source>
        <strain evidence="14 15">JCM 30614</strain>
    </source>
</reference>
<keyword evidence="9" id="KW-0460">Magnesium</keyword>
<protein>
    <recommendedName>
        <fullName evidence="6">1-deoxy-D-xylulose-5-phosphate synthase</fullName>
        <ecNumber evidence="6">2.2.1.7</ecNumber>
    </recommendedName>
</protein>
<dbReference type="GO" id="GO:0016114">
    <property type="term" value="P:terpenoid biosynthetic process"/>
    <property type="evidence" value="ECO:0007669"/>
    <property type="project" value="InterPro"/>
</dbReference>
<comment type="cofactor">
    <cofactor evidence="2">
        <name>thiamine diphosphate</name>
        <dbReference type="ChEBI" id="CHEBI:58937"/>
    </cofactor>
</comment>
<keyword evidence="11" id="KW-0786">Thiamine pyrophosphate</keyword>
<dbReference type="Pfam" id="PF13292">
    <property type="entry name" value="DXP_synthase_N"/>
    <property type="match status" value="2"/>
</dbReference>
<dbReference type="GO" id="GO:0019288">
    <property type="term" value="P:isopentenyl diphosphate biosynthetic process, methylerythritol 4-phosphate pathway"/>
    <property type="evidence" value="ECO:0007669"/>
    <property type="project" value="TreeGrafter"/>
</dbReference>
<dbReference type="CDD" id="cd07033">
    <property type="entry name" value="TPP_PYR_DXS_TK_like"/>
    <property type="match status" value="1"/>
</dbReference>
<organism evidence="14 15">
    <name type="scientific">Phaeocystidibacter marisrubri</name>
    <dbReference type="NCBI Taxonomy" id="1577780"/>
    <lineage>
        <taxon>Bacteria</taxon>
        <taxon>Pseudomonadati</taxon>
        <taxon>Bacteroidota</taxon>
        <taxon>Flavobacteriia</taxon>
        <taxon>Flavobacteriales</taxon>
        <taxon>Phaeocystidibacteraceae</taxon>
        <taxon>Phaeocystidibacter</taxon>
    </lineage>
</organism>
<evidence type="ECO:0000313" key="15">
    <source>
        <dbReference type="Proteomes" id="UP000484164"/>
    </source>
</evidence>
<dbReference type="GO" id="GO:0009228">
    <property type="term" value="P:thiamine biosynthetic process"/>
    <property type="evidence" value="ECO:0007669"/>
    <property type="project" value="UniProtKB-KW"/>
</dbReference>
<dbReference type="AlphaFoldDB" id="A0A6L3ZFV9"/>
<dbReference type="Proteomes" id="UP000484164">
    <property type="component" value="Unassembled WGS sequence"/>
</dbReference>
<dbReference type="InterPro" id="IPR029061">
    <property type="entry name" value="THDP-binding"/>
</dbReference>
<dbReference type="SUPFAM" id="SSF52518">
    <property type="entry name" value="Thiamin diphosphate-binding fold (THDP-binding)"/>
    <property type="match status" value="2"/>
</dbReference>
<dbReference type="PROSITE" id="PS00802">
    <property type="entry name" value="TRANSKETOLASE_2"/>
    <property type="match status" value="1"/>
</dbReference>
<sequence>MEAFPTLDELRRMTVSQLEKVAEQLRAFIPATTKEKKGHLESSLTVTELTVALHHVFRTPEDILIWDVGHQAYVHKVITDRATEFHTNRQLGGISGFPNRSESPFDAFGTGHSSTSISAITGMAFEAHRKGLDIKHVAVIGDGALTGGMAYEGLNYLGQTDLDVLVLLNDNRKAIDPNVGALHESDSYEMFFQSLGIRWMGHVNGSNMDELVHRLWEGKEATGPRVLHIETQSEILPSEGPNYSSEHPFQDVFGEAILEKLESDPDLVVLSPAMLSGSGLAKARQLYPERVLDVAIAEQHAATMAAGIAAAGGKVLLHLYSTFAQRAYDQIIHDIALQNLPVTLAIDRAGLVGNDGATHHGAFDLAFLRPIPNITITAPRNGIELRNAVHTGLNHNGPFVIRYPRDTEAKFDAEGKFETLEYGRSQWLKEGSMLCLMATGTMSRRALEVATILSKKGYEIGVLHHLFVKPLDEEALMQAASYNHWVVLEDSSLGGLGSAISEWLSGRDAVNVDLDAIHLPDEFIEHGSVDELHRQLGMDVKSVAKRCKNLLSGI</sequence>
<dbReference type="Pfam" id="PF02780">
    <property type="entry name" value="Transketolase_C"/>
    <property type="match status" value="1"/>
</dbReference>
<dbReference type="InterPro" id="IPR020826">
    <property type="entry name" value="Transketolase_BS"/>
</dbReference>
<dbReference type="GO" id="GO:0046872">
    <property type="term" value="F:metal ion binding"/>
    <property type="evidence" value="ECO:0007669"/>
    <property type="project" value="UniProtKB-KW"/>
</dbReference>
<evidence type="ECO:0000256" key="12">
    <source>
        <dbReference type="ARBA" id="ARBA00023229"/>
    </source>
</evidence>
<evidence type="ECO:0000256" key="1">
    <source>
        <dbReference type="ARBA" id="ARBA00001946"/>
    </source>
</evidence>
<comment type="similarity">
    <text evidence="4">Belongs to the transketolase family. DXPS subfamily.</text>
</comment>
<dbReference type="InterPro" id="IPR033248">
    <property type="entry name" value="Transketolase_C"/>
</dbReference>
<comment type="caution">
    <text evidence="14">The sequence shown here is derived from an EMBL/GenBank/DDBJ whole genome shotgun (WGS) entry which is preliminary data.</text>
</comment>
<dbReference type="GO" id="GO:0008661">
    <property type="term" value="F:1-deoxy-D-xylulose-5-phosphate synthase activity"/>
    <property type="evidence" value="ECO:0007669"/>
    <property type="project" value="UniProtKB-EC"/>
</dbReference>
<evidence type="ECO:0000256" key="4">
    <source>
        <dbReference type="ARBA" id="ARBA00011081"/>
    </source>
</evidence>
<dbReference type="OrthoDB" id="9803371at2"/>
<dbReference type="SUPFAM" id="SSF52922">
    <property type="entry name" value="TK C-terminal domain-like"/>
    <property type="match status" value="1"/>
</dbReference>
<proteinExistence type="inferred from homology"/>
<evidence type="ECO:0000256" key="5">
    <source>
        <dbReference type="ARBA" id="ARBA00011738"/>
    </source>
</evidence>
<dbReference type="Gene3D" id="3.40.50.920">
    <property type="match status" value="1"/>
</dbReference>
<accession>A0A6L3ZFV9</accession>
<keyword evidence="15" id="KW-1185">Reference proteome</keyword>
<evidence type="ECO:0000256" key="10">
    <source>
        <dbReference type="ARBA" id="ARBA00022977"/>
    </source>
</evidence>
<keyword evidence="12" id="KW-0414">Isoprene biosynthesis</keyword>
<dbReference type="InterPro" id="IPR009014">
    <property type="entry name" value="Transketo_C/PFOR_II"/>
</dbReference>
<comment type="pathway">
    <text evidence="3">Metabolic intermediate biosynthesis; 1-deoxy-D-xylulose 5-phosphate biosynthesis; 1-deoxy-D-xylulose 5-phosphate from D-glyceraldehyde 3-phosphate and pyruvate: step 1/1.</text>
</comment>
<dbReference type="InterPro" id="IPR005475">
    <property type="entry name" value="Transketolase-like_Pyr-bd"/>
</dbReference>
<evidence type="ECO:0000256" key="2">
    <source>
        <dbReference type="ARBA" id="ARBA00001964"/>
    </source>
</evidence>
<name>A0A6L3ZFV9_9FLAO</name>
<dbReference type="SMART" id="SM00861">
    <property type="entry name" value="Transket_pyr"/>
    <property type="match status" value="1"/>
</dbReference>
<keyword evidence="10" id="KW-0784">Thiamine biosynthesis</keyword>
<comment type="subunit">
    <text evidence="5">Homodimer.</text>
</comment>
<evidence type="ECO:0000256" key="8">
    <source>
        <dbReference type="ARBA" id="ARBA00022723"/>
    </source>
</evidence>
<dbReference type="CDD" id="cd02007">
    <property type="entry name" value="TPP_DXS"/>
    <property type="match status" value="1"/>
</dbReference>
<dbReference type="EC" id="2.2.1.7" evidence="6"/>
<dbReference type="GO" id="GO:0005829">
    <property type="term" value="C:cytosol"/>
    <property type="evidence" value="ECO:0007669"/>
    <property type="project" value="TreeGrafter"/>
</dbReference>